<evidence type="ECO:0000313" key="2">
    <source>
        <dbReference type="Proteomes" id="UP000824890"/>
    </source>
</evidence>
<organism evidence="1 2">
    <name type="scientific">Brassica napus</name>
    <name type="common">Rape</name>
    <dbReference type="NCBI Taxonomy" id="3708"/>
    <lineage>
        <taxon>Eukaryota</taxon>
        <taxon>Viridiplantae</taxon>
        <taxon>Streptophyta</taxon>
        <taxon>Embryophyta</taxon>
        <taxon>Tracheophyta</taxon>
        <taxon>Spermatophyta</taxon>
        <taxon>Magnoliopsida</taxon>
        <taxon>eudicotyledons</taxon>
        <taxon>Gunneridae</taxon>
        <taxon>Pentapetalae</taxon>
        <taxon>rosids</taxon>
        <taxon>malvids</taxon>
        <taxon>Brassicales</taxon>
        <taxon>Brassicaceae</taxon>
        <taxon>Brassiceae</taxon>
        <taxon>Brassica</taxon>
    </lineage>
</organism>
<keyword evidence="2" id="KW-1185">Reference proteome</keyword>
<protein>
    <submittedName>
        <fullName evidence="1">Uncharacterized protein</fullName>
    </submittedName>
</protein>
<sequence>MTLVQKAGALLSDSKASPSSFLKNYQFTQLLFRSDISYIFSMRYSDLWRRNVYVRRRKATVSVLTAAASSTGPPPSNPISPHFPSVVGDRFSFFSDDLTSFPNQSADLR</sequence>
<dbReference type="EMBL" id="JAGKQM010000009">
    <property type="protein sequence ID" value="KAH0910202.1"/>
    <property type="molecule type" value="Genomic_DNA"/>
</dbReference>
<evidence type="ECO:0000313" key="1">
    <source>
        <dbReference type="EMBL" id="KAH0910202.1"/>
    </source>
</evidence>
<proteinExistence type="predicted"/>
<name>A0ABQ8BZG7_BRANA</name>
<reference evidence="1 2" key="1">
    <citation type="submission" date="2021-05" db="EMBL/GenBank/DDBJ databases">
        <title>Genome Assembly of Synthetic Allotetraploid Brassica napus Reveals Homoeologous Exchanges between Subgenomes.</title>
        <authorList>
            <person name="Davis J.T."/>
        </authorList>
    </citation>
    <scope>NUCLEOTIDE SEQUENCE [LARGE SCALE GENOMIC DNA]</scope>
    <source>
        <strain evidence="2">cv. Da-Ae</strain>
        <tissue evidence="1">Seedling</tissue>
    </source>
</reference>
<dbReference type="Proteomes" id="UP000824890">
    <property type="component" value="Unassembled WGS sequence"/>
</dbReference>
<comment type="caution">
    <text evidence="1">The sequence shown here is derived from an EMBL/GenBank/DDBJ whole genome shotgun (WGS) entry which is preliminary data.</text>
</comment>
<accession>A0ABQ8BZG7</accession>
<gene>
    <name evidence="1" type="ORF">HID58_033523</name>
</gene>